<reference evidence="1" key="1">
    <citation type="submission" date="2019-08" db="EMBL/GenBank/DDBJ databases">
        <authorList>
            <person name="Kucharzyk K."/>
            <person name="Murdoch R.W."/>
            <person name="Higgins S."/>
            <person name="Loffler F."/>
        </authorList>
    </citation>
    <scope>NUCLEOTIDE SEQUENCE</scope>
</reference>
<dbReference type="AlphaFoldDB" id="A0A645EAJ6"/>
<organism evidence="1">
    <name type="scientific">bioreactor metagenome</name>
    <dbReference type="NCBI Taxonomy" id="1076179"/>
    <lineage>
        <taxon>unclassified sequences</taxon>
        <taxon>metagenomes</taxon>
        <taxon>ecological metagenomes</taxon>
    </lineage>
</organism>
<name>A0A645EAJ6_9ZZZZ</name>
<accession>A0A645EAJ6</accession>
<dbReference type="EMBL" id="VSSQ01043887">
    <property type="protein sequence ID" value="MPM97642.1"/>
    <property type="molecule type" value="Genomic_DNA"/>
</dbReference>
<gene>
    <name evidence="1" type="ORF">SDC9_144817</name>
</gene>
<sequence>MGTPFYSVDVIYVGVDIFTEARIVLHCNFNRNPGFVGFQVNGLIGELIPCAIEEFDEFQKTKFGIESLRPGPTILFHIIGFPVVGKGKLNPLVQECKFP</sequence>
<comment type="caution">
    <text evidence="1">The sequence shown here is derived from an EMBL/GenBank/DDBJ whole genome shotgun (WGS) entry which is preliminary data.</text>
</comment>
<proteinExistence type="predicted"/>
<evidence type="ECO:0000313" key="1">
    <source>
        <dbReference type="EMBL" id="MPM97642.1"/>
    </source>
</evidence>
<protein>
    <submittedName>
        <fullName evidence="1">Uncharacterized protein</fullName>
    </submittedName>
</protein>